<keyword evidence="6" id="KW-1185">Reference proteome</keyword>
<dbReference type="AlphaFoldDB" id="A0A9Q0FZE3"/>
<dbReference type="SUPFAM" id="SSF51735">
    <property type="entry name" value="NAD(P)-binding Rossmann-fold domains"/>
    <property type="match status" value="1"/>
</dbReference>
<proteinExistence type="predicted"/>
<keyword evidence="2 4" id="KW-0472">Membrane</keyword>
<dbReference type="InterPro" id="IPR044839">
    <property type="entry name" value="NDR1-like"/>
</dbReference>
<dbReference type="PANTHER" id="PTHR31415:SF166">
    <property type="entry name" value="LATE EMBRYOGENESIS ABUNDANT (LEA) HYDROXYPROLINE-RICH GLYCOPROTEIN FAMILY"/>
    <property type="match status" value="1"/>
</dbReference>
<feature type="region of interest" description="Disordered" evidence="3">
    <location>
        <begin position="250"/>
        <end position="276"/>
    </location>
</feature>
<dbReference type="GO" id="GO:0009506">
    <property type="term" value="C:plasmodesma"/>
    <property type="evidence" value="ECO:0007669"/>
    <property type="project" value="TreeGrafter"/>
</dbReference>
<gene>
    <name evidence="5" type="ORF">Tsubulata_036252</name>
</gene>
<evidence type="ECO:0000313" key="5">
    <source>
        <dbReference type="EMBL" id="KAJ4840387.1"/>
    </source>
</evidence>
<comment type="subcellular location">
    <subcellularLocation>
        <location evidence="1">Membrane</location>
    </subcellularLocation>
</comment>
<evidence type="ECO:0000256" key="1">
    <source>
        <dbReference type="ARBA" id="ARBA00004370"/>
    </source>
</evidence>
<dbReference type="InterPro" id="IPR002347">
    <property type="entry name" value="SDR_fam"/>
</dbReference>
<dbReference type="EMBL" id="JAKUCV010003052">
    <property type="protein sequence ID" value="KAJ4840387.1"/>
    <property type="molecule type" value="Genomic_DNA"/>
</dbReference>
<dbReference type="Proteomes" id="UP001141552">
    <property type="component" value="Unassembled WGS sequence"/>
</dbReference>
<evidence type="ECO:0000313" key="6">
    <source>
        <dbReference type="Proteomes" id="UP001141552"/>
    </source>
</evidence>
<dbReference type="OrthoDB" id="294295at2759"/>
<dbReference type="GO" id="GO:0098542">
    <property type="term" value="P:defense response to other organism"/>
    <property type="evidence" value="ECO:0007669"/>
    <property type="project" value="InterPro"/>
</dbReference>
<keyword evidence="4" id="KW-0812">Transmembrane</keyword>
<comment type="caution">
    <text evidence="5">The sequence shown here is derived from an EMBL/GenBank/DDBJ whole genome shotgun (WGS) entry which is preliminary data.</text>
</comment>
<dbReference type="InterPro" id="IPR036291">
    <property type="entry name" value="NAD(P)-bd_dom_sf"/>
</dbReference>
<evidence type="ECO:0000256" key="2">
    <source>
        <dbReference type="ARBA" id="ARBA00023136"/>
    </source>
</evidence>
<evidence type="ECO:0000256" key="4">
    <source>
        <dbReference type="SAM" id="Phobius"/>
    </source>
</evidence>
<reference evidence="5" key="1">
    <citation type="submission" date="2022-02" db="EMBL/GenBank/DDBJ databases">
        <authorList>
            <person name="Henning P.M."/>
            <person name="McCubbin A.G."/>
            <person name="Shore J.S."/>
        </authorList>
    </citation>
    <scope>NUCLEOTIDE SEQUENCE</scope>
    <source>
        <strain evidence="5">F60SS</strain>
        <tissue evidence="5">Leaves</tissue>
    </source>
</reference>
<evidence type="ECO:0000256" key="3">
    <source>
        <dbReference type="SAM" id="MobiDB-lite"/>
    </source>
</evidence>
<name>A0A9Q0FZE3_9ROSI</name>
<accession>A0A9Q0FZE3</accession>
<dbReference type="GO" id="GO:0005886">
    <property type="term" value="C:plasma membrane"/>
    <property type="evidence" value="ECO:0007669"/>
    <property type="project" value="TreeGrafter"/>
</dbReference>
<reference evidence="5" key="2">
    <citation type="journal article" date="2023" name="Plants (Basel)">
        <title>Annotation of the Turnera subulata (Passifloraceae) Draft Genome Reveals the S-Locus Evolved after the Divergence of Turneroideae from Passifloroideae in a Stepwise Manner.</title>
        <authorList>
            <person name="Henning P.M."/>
            <person name="Roalson E.H."/>
            <person name="Mir W."/>
            <person name="McCubbin A.G."/>
            <person name="Shore J.S."/>
        </authorList>
    </citation>
    <scope>NUCLEOTIDE SEQUENCE</scope>
    <source>
        <strain evidence="5">F60SS</strain>
    </source>
</reference>
<feature type="transmembrane region" description="Helical" evidence="4">
    <location>
        <begin position="21"/>
        <end position="44"/>
    </location>
</feature>
<dbReference type="Pfam" id="PF00106">
    <property type="entry name" value="adh_short"/>
    <property type="match status" value="1"/>
</dbReference>
<dbReference type="PANTHER" id="PTHR31415">
    <property type="entry name" value="OS05G0367900 PROTEIN"/>
    <property type="match status" value="1"/>
</dbReference>
<sequence>MADEKVAEKVKDAANNGILRLVLLVIAGLVFLTGIIIFLVWLILQPKKPEFILQDITLYSLNITQPNYLTTSLQVTLTTKNPNAKVGISYEKVDVFASYHNQQITLATLLPKTYQAVGDMAVWSPFLYGTAVPVSDTLSSSLNLDLNAGVVLVDIKVDGRLKWKIGTMLTAKYRFNDSLVVCRLRKNIDFRQSERAQAELLQGVIQQRITTGVLMLLMEITLDCSRGTRMQRAQRSLVVATDSYPIEQFDSASESEQKHSIAESSSHKQEGTSKLSETLHRPLSSIAMSPNEVHIKNTVNVAVSKYGKLDIMFNNAGTCDRNLNILECDKADFEKVIGVNLIGAFLGTKHAARVMIPARQGCIISTASICSIKGEAATQRMHTQVRSMV</sequence>
<dbReference type="Gene3D" id="3.40.50.720">
    <property type="entry name" value="NAD(P)-binding Rossmann-like Domain"/>
    <property type="match status" value="1"/>
</dbReference>
<feature type="compositionally biased region" description="Basic and acidic residues" evidence="3">
    <location>
        <begin position="255"/>
        <end position="271"/>
    </location>
</feature>
<keyword evidence="4" id="KW-1133">Transmembrane helix</keyword>
<evidence type="ECO:0008006" key="7">
    <source>
        <dbReference type="Google" id="ProtNLM"/>
    </source>
</evidence>
<organism evidence="5 6">
    <name type="scientific">Turnera subulata</name>
    <dbReference type="NCBI Taxonomy" id="218843"/>
    <lineage>
        <taxon>Eukaryota</taxon>
        <taxon>Viridiplantae</taxon>
        <taxon>Streptophyta</taxon>
        <taxon>Embryophyta</taxon>
        <taxon>Tracheophyta</taxon>
        <taxon>Spermatophyta</taxon>
        <taxon>Magnoliopsida</taxon>
        <taxon>eudicotyledons</taxon>
        <taxon>Gunneridae</taxon>
        <taxon>Pentapetalae</taxon>
        <taxon>rosids</taxon>
        <taxon>fabids</taxon>
        <taxon>Malpighiales</taxon>
        <taxon>Passifloraceae</taxon>
        <taxon>Turnera</taxon>
    </lineage>
</organism>
<feature type="non-terminal residue" evidence="5">
    <location>
        <position position="1"/>
    </location>
</feature>
<protein>
    <recommendedName>
        <fullName evidence="7">Late embryogenesis abundant protein LEA-2 subgroup domain-containing protein</fullName>
    </recommendedName>
</protein>